<keyword evidence="4 7" id="KW-0812">Transmembrane</keyword>
<keyword evidence="5 7" id="KW-1133">Transmembrane helix</keyword>
<dbReference type="EMBL" id="SMFX01000001">
    <property type="protein sequence ID" value="TCK17990.1"/>
    <property type="molecule type" value="Genomic_DNA"/>
</dbReference>
<evidence type="ECO:0000313" key="10">
    <source>
        <dbReference type="EMBL" id="TCK17990.1"/>
    </source>
</evidence>
<dbReference type="Proteomes" id="UP000295707">
    <property type="component" value="Unassembled WGS sequence"/>
</dbReference>
<gene>
    <name evidence="10" type="ORF">DFR30_1249</name>
</gene>
<sequence>MISLAYRDISNTVGRYVLTGIGLGLLIGVTLTMAGVFRGMVDDGRALLRAADADIWVVQQNTLGPFAEPSSLPDDIYRGILAIDGVTRATNVAYLTLEVSHAGRSVRVMLEGIEPGQNRLQLTAGRPVTRSHYELVADERSGFRVGDLIPVHRHVYRVVGLTRGMRSPSGDPILFLPLKDAQEIQFLKDNDALFRDRRLLEDNPRLNPPGNPALLGGLEDTLFSNHRVNTVLVQLAPGVNAQQVATDIEQWLRLTAYPREEMEQILIGQLIAMASRQIGLFLVILTVVSAAIVALTVYSMTQTKLKEIAVLKLIGTPNSLISRMILLEAIGLGLIGFLTGKLAVTYWAPLFPKHVLLLTEDTLRALIITLVICILASVAGIRAALRIPPGSAIGG</sequence>
<keyword evidence="6 7" id="KW-0472">Membrane</keyword>
<feature type="transmembrane region" description="Helical" evidence="7">
    <location>
        <begin position="16"/>
        <end position="37"/>
    </location>
</feature>
<reference evidence="10 11" key="1">
    <citation type="submission" date="2019-03" db="EMBL/GenBank/DDBJ databases">
        <title>Genomic Encyclopedia of Type Strains, Phase IV (KMG-IV): sequencing the most valuable type-strain genomes for metagenomic binning, comparative biology and taxonomic classification.</title>
        <authorList>
            <person name="Goeker M."/>
        </authorList>
    </citation>
    <scope>NUCLEOTIDE SEQUENCE [LARGE SCALE GENOMIC DNA]</scope>
    <source>
        <strain evidence="10 11">DSM 19610</strain>
    </source>
</reference>
<evidence type="ECO:0000256" key="3">
    <source>
        <dbReference type="ARBA" id="ARBA00022475"/>
    </source>
</evidence>
<evidence type="ECO:0000256" key="6">
    <source>
        <dbReference type="ARBA" id="ARBA00023136"/>
    </source>
</evidence>
<feature type="transmembrane region" description="Helical" evidence="7">
    <location>
        <begin position="365"/>
        <end position="385"/>
    </location>
</feature>
<evidence type="ECO:0000256" key="1">
    <source>
        <dbReference type="ARBA" id="ARBA00004651"/>
    </source>
</evidence>
<dbReference type="InterPro" id="IPR051125">
    <property type="entry name" value="ABC-4/HrtB_transporter"/>
</dbReference>
<dbReference type="OrthoDB" id="7298150at2"/>
<proteinExistence type="predicted"/>
<evidence type="ECO:0000259" key="8">
    <source>
        <dbReference type="Pfam" id="PF02687"/>
    </source>
</evidence>
<dbReference type="AlphaFoldDB" id="A0A4R1HCP9"/>
<evidence type="ECO:0000256" key="7">
    <source>
        <dbReference type="SAM" id="Phobius"/>
    </source>
</evidence>
<dbReference type="RefSeq" id="WP_132971824.1">
    <property type="nucleotide sequence ID" value="NZ_SMFX01000001.1"/>
</dbReference>
<comment type="caution">
    <text evidence="10">The sequence shown here is derived from an EMBL/GenBank/DDBJ whole genome shotgun (WGS) entry which is preliminary data.</text>
</comment>
<feature type="transmembrane region" description="Helical" evidence="7">
    <location>
        <begin position="278"/>
        <end position="300"/>
    </location>
</feature>
<evidence type="ECO:0000256" key="4">
    <source>
        <dbReference type="ARBA" id="ARBA00022692"/>
    </source>
</evidence>
<keyword evidence="2" id="KW-0813">Transport</keyword>
<comment type="subcellular location">
    <subcellularLocation>
        <location evidence="1">Cell membrane</location>
        <topology evidence="1">Multi-pass membrane protein</topology>
    </subcellularLocation>
</comment>
<dbReference type="Pfam" id="PF12704">
    <property type="entry name" value="MacB_PCD"/>
    <property type="match status" value="1"/>
</dbReference>
<name>A0A4R1HCP9_9GAMM</name>
<dbReference type="InterPro" id="IPR025857">
    <property type="entry name" value="MacB_PCD"/>
</dbReference>
<dbReference type="PANTHER" id="PTHR43738:SF1">
    <property type="entry name" value="HEMIN TRANSPORT SYSTEM PERMEASE PROTEIN HRTB-RELATED"/>
    <property type="match status" value="1"/>
</dbReference>
<organism evidence="10 11">
    <name type="scientific">Thiogranum longum</name>
    <dbReference type="NCBI Taxonomy" id="1537524"/>
    <lineage>
        <taxon>Bacteria</taxon>
        <taxon>Pseudomonadati</taxon>
        <taxon>Pseudomonadota</taxon>
        <taxon>Gammaproteobacteria</taxon>
        <taxon>Chromatiales</taxon>
        <taxon>Ectothiorhodospiraceae</taxon>
        <taxon>Thiogranum</taxon>
    </lineage>
</organism>
<protein>
    <submittedName>
        <fullName evidence="10">Putative ABC transport system permease protein</fullName>
    </submittedName>
</protein>
<feature type="transmembrane region" description="Helical" evidence="7">
    <location>
        <begin position="320"/>
        <end position="344"/>
    </location>
</feature>
<evidence type="ECO:0000313" key="11">
    <source>
        <dbReference type="Proteomes" id="UP000295707"/>
    </source>
</evidence>
<evidence type="ECO:0000256" key="2">
    <source>
        <dbReference type="ARBA" id="ARBA00022448"/>
    </source>
</evidence>
<dbReference type="GO" id="GO:0005886">
    <property type="term" value="C:plasma membrane"/>
    <property type="evidence" value="ECO:0007669"/>
    <property type="project" value="UniProtKB-SubCell"/>
</dbReference>
<dbReference type="Pfam" id="PF02687">
    <property type="entry name" value="FtsX"/>
    <property type="match status" value="1"/>
</dbReference>
<dbReference type="InterPro" id="IPR003838">
    <property type="entry name" value="ABC3_permease_C"/>
</dbReference>
<dbReference type="PANTHER" id="PTHR43738">
    <property type="entry name" value="ABC TRANSPORTER, MEMBRANE PROTEIN"/>
    <property type="match status" value="1"/>
</dbReference>
<feature type="domain" description="MacB-like periplasmic core" evidence="9">
    <location>
        <begin position="18"/>
        <end position="250"/>
    </location>
</feature>
<evidence type="ECO:0000259" key="9">
    <source>
        <dbReference type="Pfam" id="PF12704"/>
    </source>
</evidence>
<feature type="domain" description="ABC3 transporter permease C-terminal" evidence="8">
    <location>
        <begin position="280"/>
        <end position="389"/>
    </location>
</feature>
<keyword evidence="11" id="KW-1185">Reference proteome</keyword>
<keyword evidence="3" id="KW-1003">Cell membrane</keyword>
<accession>A0A4R1HCP9</accession>
<evidence type="ECO:0000256" key="5">
    <source>
        <dbReference type="ARBA" id="ARBA00022989"/>
    </source>
</evidence>